<name>A0A385SJ31_9BACT</name>
<sequence>MPGAFHGLAFLPAATYFTPVKSLLFFMVGWFILFGGEKVLGQGGDSTRAYFIDARFHTGKILDNIPTGNSTVRPPFMAELDLGIIKNEQRVWDYANCYAKNGLALSYIDFGDAKLLGKAAGLTIFTEPHVVRSQRFLFTFRAGAGFSYLSKLYNADSNPDNIYFSQHISFLLLLNPTLYYVIHPQWRILGGVQFSHISNGGSTWPNWGINIVTANVGVSYSLHPLELKPRSRKPFTDRHLKVIAHLFGGSHTSDPTDTDPSKKRFAGGVNVGVVKPLGRVCSIGVGTEFFYDGVSKLLEEQNNKPYNTFVGSVSLQNYFFFGKILFGQQLAYYITPHHPNPDNNLYQHYLLEYRIKGPLYAGISLHAHGKVSDFVAFTTGVIF</sequence>
<accession>A0A385SJ31</accession>
<gene>
    <name evidence="1" type="ORF">D4L85_07185</name>
</gene>
<protein>
    <submittedName>
        <fullName evidence="1">Acyloxyacyl hydrolase</fullName>
    </submittedName>
</protein>
<dbReference type="Proteomes" id="UP000266183">
    <property type="component" value="Chromosome"/>
</dbReference>
<dbReference type="GO" id="GO:0016787">
    <property type="term" value="F:hydrolase activity"/>
    <property type="evidence" value="ECO:0007669"/>
    <property type="project" value="UniProtKB-KW"/>
</dbReference>
<keyword evidence="2" id="KW-1185">Reference proteome</keyword>
<evidence type="ECO:0000313" key="1">
    <source>
        <dbReference type="EMBL" id="AYB30381.1"/>
    </source>
</evidence>
<dbReference type="EMBL" id="CP032382">
    <property type="protein sequence ID" value="AYB30381.1"/>
    <property type="molecule type" value="Genomic_DNA"/>
</dbReference>
<dbReference type="Pfam" id="PF09411">
    <property type="entry name" value="PagL"/>
    <property type="match status" value="1"/>
</dbReference>
<organism evidence="1 2">
    <name type="scientific">Chryseolinea soli</name>
    <dbReference type="NCBI Taxonomy" id="2321403"/>
    <lineage>
        <taxon>Bacteria</taxon>
        <taxon>Pseudomonadati</taxon>
        <taxon>Bacteroidota</taxon>
        <taxon>Cytophagia</taxon>
        <taxon>Cytophagales</taxon>
        <taxon>Fulvivirgaceae</taxon>
        <taxon>Chryseolinea</taxon>
    </lineage>
</organism>
<dbReference type="InterPro" id="IPR018550">
    <property type="entry name" value="Lipid-A_deacylase-rel"/>
</dbReference>
<keyword evidence="1" id="KW-0378">Hydrolase</keyword>
<dbReference type="KEGG" id="chk:D4L85_07185"/>
<evidence type="ECO:0000313" key="2">
    <source>
        <dbReference type="Proteomes" id="UP000266183"/>
    </source>
</evidence>
<reference evidence="2" key="1">
    <citation type="submission" date="2018-09" db="EMBL/GenBank/DDBJ databases">
        <title>Chryseolinea sp. KIS68-18 isolated from soil.</title>
        <authorList>
            <person name="Weon H.-Y."/>
            <person name="Kwon S.-W."/>
            <person name="Lee S.A."/>
        </authorList>
    </citation>
    <scope>NUCLEOTIDE SEQUENCE [LARGE SCALE GENOMIC DNA]</scope>
    <source>
        <strain evidence="2">KIS68-18</strain>
    </source>
</reference>
<dbReference type="Gene3D" id="2.40.160.20">
    <property type="match status" value="1"/>
</dbReference>
<dbReference type="AlphaFoldDB" id="A0A385SJ31"/>
<proteinExistence type="predicted"/>